<organism evidence="1">
    <name type="scientific">Glycine soja</name>
    <name type="common">Wild soybean</name>
    <dbReference type="NCBI Taxonomy" id="3848"/>
    <lineage>
        <taxon>Eukaryota</taxon>
        <taxon>Viridiplantae</taxon>
        <taxon>Streptophyta</taxon>
        <taxon>Embryophyta</taxon>
        <taxon>Tracheophyta</taxon>
        <taxon>Spermatophyta</taxon>
        <taxon>Magnoliopsida</taxon>
        <taxon>eudicotyledons</taxon>
        <taxon>Gunneridae</taxon>
        <taxon>Pentapetalae</taxon>
        <taxon>rosids</taxon>
        <taxon>fabids</taxon>
        <taxon>Fabales</taxon>
        <taxon>Fabaceae</taxon>
        <taxon>Papilionoideae</taxon>
        <taxon>50 kb inversion clade</taxon>
        <taxon>NPAAA clade</taxon>
        <taxon>indigoferoid/millettioid clade</taxon>
        <taxon>Phaseoleae</taxon>
        <taxon>Glycine</taxon>
        <taxon>Glycine subgen. Soja</taxon>
    </lineage>
</organism>
<name>A0A0B2QWS4_GLYSO</name>
<proteinExistence type="predicted"/>
<gene>
    <name evidence="1" type="ORF">glysoja_037052</name>
</gene>
<dbReference type="Proteomes" id="UP000053555">
    <property type="component" value="Unassembled WGS sequence"/>
</dbReference>
<feature type="non-terminal residue" evidence="1">
    <location>
        <position position="141"/>
    </location>
</feature>
<dbReference type="PANTHER" id="PTHR31286:SF99">
    <property type="entry name" value="DUF4283 DOMAIN-CONTAINING PROTEIN"/>
    <property type="match status" value="1"/>
</dbReference>
<dbReference type="AlphaFoldDB" id="A0A0B2QWS4"/>
<sequence>FSSQDDYNTSLYEGPWMVEDHYLVVQRWYPFFPMNAKALKNIVVWIRIQCLPIELYNNVFLQRIGSSLGKFLKVDKLTSVQSRGKFTKICVELDLEKPLVPHIYVRGYKLNLEYKGLHSICFRCGCFGHKKGQLYGGSNGG</sequence>
<protein>
    <submittedName>
        <fullName evidence="1">Uncharacterized protein</fullName>
    </submittedName>
</protein>
<reference evidence="1" key="1">
    <citation type="submission" date="2014-07" db="EMBL/GenBank/DDBJ databases">
        <title>Identification of a novel salt tolerance gene in wild soybean by whole-genome sequencing.</title>
        <authorList>
            <person name="Lam H.-M."/>
            <person name="Qi X."/>
            <person name="Li M.-W."/>
            <person name="Liu X."/>
            <person name="Xie M."/>
            <person name="Ni M."/>
            <person name="Xu X."/>
        </authorList>
    </citation>
    <scope>NUCLEOTIDE SEQUENCE [LARGE SCALE GENOMIC DNA]</scope>
    <source>
        <tissue evidence="1">Root</tissue>
    </source>
</reference>
<feature type="non-terminal residue" evidence="1">
    <location>
        <position position="1"/>
    </location>
</feature>
<accession>A0A0B2QWS4</accession>
<dbReference type="InterPro" id="IPR040256">
    <property type="entry name" value="At4g02000-like"/>
</dbReference>
<dbReference type="PANTHER" id="PTHR31286">
    <property type="entry name" value="GLYCINE-RICH CELL WALL STRUCTURAL PROTEIN 1.8-LIKE"/>
    <property type="match status" value="1"/>
</dbReference>
<evidence type="ECO:0000313" key="1">
    <source>
        <dbReference type="EMBL" id="KHN24218.1"/>
    </source>
</evidence>
<dbReference type="EMBL" id="KN655603">
    <property type="protein sequence ID" value="KHN24218.1"/>
    <property type="molecule type" value="Genomic_DNA"/>
</dbReference>